<evidence type="ECO:0000256" key="1">
    <source>
        <dbReference type="SAM" id="SignalP"/>
    </source>
</evidence>
<feature type="signal peptide" evidence="1">
    <location>
        <begin position="1"/>
        <end position="24"/>
    </location>
</feature>
<dbReference type="InterPro" id="IPR005135">
    <property type="entry name" value="Endo/exonuclease/phosphatase"/>
</dbReference>
<dbReference type="GO" id="GO:0003824">
    <property type="term" value="F:catalytic activity"/>
    <property type="evidence" value="ECO:0007669"/>
    <property type="project" value="InterPro"/>
</dbReference>
<proteinExistence type="predicted"/>
<feature type="chain" id="PRO_5036698646" description="Endonuclease/exonuclease/phosphatase domain-containing protein" evidence="1">
    <location>
        <begin position="25"/>
        <end position="293"/>
    </location>
</feature>
<dbReference type="InterPro" id="IPR036691">
    <property type="entry name" value="Endo/exonu/phosph_ase_sf"/>
</dbReference>
<dbReference type="Pfam" id="PF03372">
    <property type="entry name" value="Exo_endo_phos"/>
    <property type="match status" value="1"/>
</dbReference>
<dbReference type="Gene3D" id="3.60.10.10">
    <property type="entry name" value="Endonuclease/exonuclease/phosphatase"/>
    <property type="match status" value="1"/>
</dbReference>
<accession>A0A934S7M8</accession>
<evidence type="ECO:0000313" key="4">
    <source>
        <dbReference type="Proteomes" id="UP000603141"/>
    </source>
</evidence>
<feature type="domain" description="Endonuclease/exonuclease/phosphatase" evidence="2">
    <location>
        <begin position="32"/>
        <end position="282"/>
    </location>
</feature>
<keyword evidence="1" id="KW-0732">Signal</keyword>
<dbReference type="SUPFAM" id="SSF56219">
    <property type="entry name" value="DNase I-like"/>
    <property type="match status" value="1"/>
</dbReference>
<name>A0A934S7M8_9BACT</name>
<dbReference type="Proteomes" id="UP000603141">
    <property type="component" value="Unassembled WGS sequence"/>
</dbReference>
<gene>
    <name evidence="3" type="ORF">JIN85_09840</name>
</gene>
<dbReference type="RefSeq" id="WP_200270138.1">
    <property type="nucleotide sequence ID" value="NZ_JAENIJ010000013.1"/>
</dbReference>
<dbReference type="EMBL" id="JAENIJ010000013">
    <property type="protein sequence ID" value="MBK1882719.1"/>
    <property type="molecule type" value="Genomic_DNA"/>
</dbReference>
<dbReference type="AlphaFoldDB" id="A0A934S7M8"/>
<reference evidence="3" key="1">
    <citation type="submission" date="2021-01" db="EMBL/GenBank/DDBJ databases">
        <title>Modified the classification status of verrucomicrobia.</title>
        <authorList>
            <person name="Feng X."/>
        </authorList>
    </citation>
    <scope>NUCLEOTIDE SEQUENCE</scope>
    <source>
        <strain evidence="3">KCTC 22041</strain>
    </source>
</reference>
<comment type="caution">
    <text evidence="3">The sequence shown here is derived from an EMBL/GenBank/DDBJ whole genome shotgun (WGS) entry which is preliminary data.</text>
</comment>
<protein>
    <recommendedName>
        <fullName evidence="2">Endonuclease/exonuclease/phosphatase domain-containing protein</fullName>
    </recommendedName>
</protein>
<evidence type="ECO:0000259" key="2">
    <source>
        <dbReference type="Pfam" id="PF03372"/>
    </source>
</evidence>
<organism evidence="3 4">
    <name type="scientific">Luteolibacter pohnpeiensis</name>
    <dbReference type="NCBI Taxonomy" id="454153"/>
    <lineage>
        <taxon>Bacteria</taxon>
        <taxon>Pseudomonadati</taxon>
        <taxon>Verrucomicrobiota</taxon>
        <taxon>Verrucomicrobiia</taxon>
        <taxon>Verrucomicrobiales</taxon>
        <taxon>Verrucomicrobiaceae</taxon>
        <taxon>Luteolibacter</taxon>
    </lineage>
</organism>
<evidence type="ECO:0000313" key="3">
    <source>
        <dbReference type="EMBL" id="MBK1882719.1"/>
    </source>
</evidence>
<keyword evidence="4" id="KW-1185">Reference proteome</keyword>
<sequence>MKSFRRLLSVALFILAFWSHQAAAADLRFVVWNIEWFPGLRPTASAEEADKHMKACQAELKKLNPDIFVAEEIHDWAAFNELISAVPGLTTHVVSSFTDPATGELRPQQIGIASKLPCHGAWWEPWKANVPNISRGFSFAALESPAGLIMVYGNHLKSNGGSDKPGGAQLVADMRAEQTKQLLAHREVIKAAFAKEKIFGWIAAGDFNTNHDGQFPLCHVVDLMTKGGYTNTWANTPREKRLTWRSEPDSKFEPTTFDYIFTQGIPKTDAFIIDAPRELSDHYPVGLVIKTDS</sequence>